<evidence type="ECO:0000313" key="4">
    <source>
        <dbReference type="Proteomes" id="UP000275267"/>
    </source>
</evidence>
<protein>
    <submittedName>
        <fullName evidence="3">Polyprotein</fullName>
    </submittedName>
</protein>
<organism evidence="3 4">
    <name type="scientific">Panicum miliaceum</name>
    <name type="common">Proso millet</name>
    <name type="synonym">Broomcorn millet</name>
    <dbReference type="NCBI Taxonomy" id="4540"/>
    <lineage>
        <taxon>Eukaryota</taxon>
        <taxon>Viridiplantae</taxon>
        <taxon>Streptophyta</taxon>
        <taxon>Embryophyta</taxon>
        <taxon>Tracheophyta</taxon>
        <taxon>Spermatophyta</taxon>
        <taxon>Magnoliopsida</taxon>
        <taxon>Liliopsida</taxon>
        <taxon>Poales</taxon>
        <taxon>Poaceae</taxon>
        <taxon>PACMAD clade</taxon>
        <taxon>Panicoideae</taxon>
        <taxon>Panicodae</taxon>
        <taxon>Paniceae</taxon>
        <taxon>Panicinae</taxon>
        <taxon>Panicum</taxon>
        <taxon>Panicum sect. Panicum</taxon>
    </lineage>
</organism>
<reference evidence="4" key="1">
    <citation type="journal article" date="2019" name="Nat. Commun.">
        <title>The genome of broomcorn millet.</title>
        <authorList>
            <person name="Zou C."/>
            <person name="Miki D."/>
            <person name="Li D."/>
            <person name="Tang Q."/>
            <person name="Xiao L."/>
            <person name="Rajput S."/>
            <person name="Deng P."/>
            <person name="Jia W."/>
            <person name="Huang R."/>
            <person name="Zhang M."/>
            <person name="Sun Y."/>
            <person name="Hu J."/>
            <person name="Fu X."/>
            <person name="Schnable P.S."/>
            <person name="Li F."/>
            <person name="Zhang H."/>
            <person name="Feng B."/>
            <person name="Zhu X."/>
            <person name="Liu R."/>
            <person name="Schnable J.C."/>
            <person name="Zhu J.-K."/>
            <person name="Zhang H."/>
        </authorList>
    </citation>
    <scope>NUCLEOTIDE SEQUENCE [LARGE SCALE GENOMIC DNA]</scope>
</reference>
<proteinExistence type="predicted"/>
<dbReference type="Proteomes" id="UP000275267">
    <property type="component" value="Unassembled WGS sequence"/>
</dbReference>
<dbReference type="AlphaFoldDB" id="A0A3L6RI54"/>
<dbReference type="EMBL" id="PQIB02000008">
    <property type="protein sequence ID" value="RLN03691.1"/>
    <property type="molecule type" value="Genomic_DNA"/>
</dbReference>
<feature type="region of interest" description="Disordered" evidence="1">
    <location>
        <begin position="687"/>
        <end position="714"/>
    </location>
</feature>
<sequence length="727" mass="80180">MERPSGASASSSSSRRATGGHTILGCRHVAHASQSSRTDGGDLNPPSPADVGHGGAGGSPARSQPPPAAVLAPTTTTAPAPLSSLPWSPFLLMCSTPTPRRRWIGGYSRPVPGAPLFASSNTLTAPLGAMFALAWCTARPGRMRLGTMSWGRLTPRPLGPQTRRGNFRQHLIDNKPEVSAATPSSDLDEFVDNLDEMLLPDLTREIEKLSIFDATPTRAAPGFPGSDWTPSGEQRDRFPFSLRNTTTVYQEAMESEFYSALEKDLDELLELGDKDATACREAPIFDDYDSESDPEAELGGQGLVITSTPEGRFMYWTGMKPSELLEGDEILVAHLDSLPFQDGRPLGETTPSGTVLVDYSSDDPSTHRHVFMAESDEYSDRHRNERPKQISEDGTLHMPPTSPLRTMRPAGYATGNVPNAEGTPTNGACGFDATSTLSSTLLPPTLPGSHGSQGSRPATHAPHLEGSVRNCRRSELEKLPTGDLHDKINMGRDARSIINNRRKECVGAEGNTTRDDNDRFPAFSSRFDNYKYPEGFKPIGITKYDGGTNTTKVVYFPMALETAPLTWLESLIKNFIDSWEQLRNVFINNFQGAIARAGTRHDLSLCKQERNELLRLYTRRFFDTRATIANILESNIINCFHNGLTDQALFRDFGCNRPKTVAALRNMMQSWADQEEHERDRFLKCGNDYSKRNNDHHNNRSQRDYLGSSRKRKPDDLVVAINRAPRG</sequence>
<feature type="region of interest" description="Disordered" evidence="1">
    <location>
        <begin position="377"/>
        <end position="470"/>
    </location>
</feature>
<dbReference type="PANTHER" id="PTHR33223:SF8">
    <property type="entry name" value="OS04G0172440 PROTEIN"/>
    <property type="match status" value="1"/>
</dbReference>
<evidence type="ECO:0000313" key="3">
    <source>
        <dbReference type="EMBL" id="RLN03691.1"/>
    </source>
</evidence>
<accession>A0A3L6RI54</accession>
<dbReference type="PANTHER" id="PTHR33223">
    <property type="entry name" value="CCHC-TYPE DOMAIN-CONTAINING PROTEIN"/>
    <property type="match status" value="1"/>
</dbReference>
<feature type="compositionally biased region" description="Basic and acidic residues" evidence="1">
    <location>
        <begin position="378"/>
        <end position="395"/>
    </location>
</feature>
<feature type="region of interest" description="Disordered" evidence="1">
    <location>
        <begin position="1"/>
        <end position="76"/>
    </location>
</feature>
<keyword evidence="4" id="KW-1185">Reference proteome</keyword>
<evidence type="ECO:0000259" key="2">
    <source>
        <dbReference type="Pfam" id="PF03732"/>
    </source>
</evidence>
<comment type="caution">
    <text evidence="3">The sequence shown here is derived from an EMBL/GenBank/DDBJ whole genome shotgun (WGS) entry which is preliminary data.</text>
</comment>
<dbReference type="InterPro" id="IPR005162">
    <property type="entry name" value="Retrotrans_gag_dom"/>
</dbReference>
<feature type="compositionally biased region" description="Low complexity" evidence="1">
    <location>
        <begin position="434"/>
        <end position="443"/>
    </location>
</feature>
<feature type="domain" description="Retrotransposon gag" evidence="2">
    <location>
        <begin position="555"/>
        <end position="645"/>
    </location>
</feature>
<evidence type="ECO:0000256" key="1">
    <source>
        <dbReference type="SAM" id="MobiDB-lite"/>
    </source>
</evidence>
<feature type="compositionally biased region" description="Basic and acidic residues" evidence="1">
    <location>
        <begin position="687"/>
        <end position="703"/>
    </location>
</feature>
<feature type="compositionally biased region" description="Low complexity" evidence="1">
    <location>
        <begin position="1"/>
        <end position="20"/>
    </location>
</feature>
<name>A0A3L6RI54_PANMI</name>
<dbReference type="Pfam" id="PF03732">
    <property type="entry name" value="Retrotrans_gag"/>
    <property type="match status" value="1"/>
</dbReference>
<dbReference type="OrthoDB" id="1937476at2759"/>
<gene>
    <name evidence="3" type="ORF">C2845_PM13G09710</name>
</gene>